<reference evidence="8 9" key="1">
    <citation type="journal article" date="2007" name="Proc. Natl. Acad. Sci. U.S.A.">
        <title>The genome of Syntrophus aciditrophicus: life at the thermodynamic limit of microbial growth.</title>
        <authorList>
            <person name="McInerney M.J."/>
            <person name="Rohlin L."/>
            <person name="Mouttaki H."/>
            <person name="Kim U."/>
            <person name="Krupp R.S."/>
            <person name="Rios-Hernandez L."/>
            <person name="Sieber J."/>
            <person name="Struchtemeyer C.G."/>
            <person name="Bhattacharyya A."/>
            <person name="Campbell J.W."/>
            <person name="Gunsalus R.P."/>
        </authorList>
    </citation>
    <scope>NUCLEOTIDE SEQUENCE [LARGE SCALE GENOMIC DNA]</scope>
    <source>
        <strain evidence="8 9">SB</strain>
    </source>
</reference>
<evidence type="ECO:0000256" key="2">
    <source>
        <dbReference type="ARBA" id="ARBA00022801"/>
    </source>
</evidence>
<evidence type="ECO:0000256" key="4">
    <source>
        <dbReference type="ARBA" id="ARBA00022840"/>
    </source>
</evidence>
<sequence length="882" mass="98345">MRILELSRYNIPEKIVEAWTTEMGEELLPVQERAIKRHQVLDGKSLIISSPTTSGKTFIGEIAAVKGVMEKKKVIYLVPLKSLAEEKYLDFRKKYESFGIRTVVSSRDHREHDRAIEAGEFGIAVIVYEKMAQLMVKNPFLLKNIALVVVDELQEIGDPDRGPGLEITLTKIVSSPHRPQVIGLSAVLGNTDALARWLGADLLSFDKRPVELHEGVLYKGVFHYRTHNTLEKNSEPLAEIDFEDPTEVLLANVAHLAGEGDQVLVFLPSKLDTMLFAGLLTERVDLACAAGTLDELALLEETSLKEKLSSCLGKAVAFHHADLSRDERSVIEKYARKGEIKVIFCTTTLSMGVNLPATTVFLHTQKWETDGRDHMILTPIGWAEYENISGRAGRLGFGRDFGRSITIAGNDYEYEMLWENYIDGQVGMLTSRLDGKGMENHLVNIVASGVARNREEIESFLSHTFQGLFESRENTRKGMEKALRFATDRRFIEEDGRGEMAVSSLGVVVASKGITCLTALDLSSFLKEVGDRELTDLEILHAAASSDDGKKIYMQIAGHEHRSRKYEQLVREEISGRQEYLGTLLSQVVKSPLLVTKNKARTLKLTLLLERWIRGKETPSLERDFESYFGTIAAAAEGLSWIIDAASLVAQSIGSPKALQDRLSILSERLLYGVEEKGLELARLRVRGLGRAGICSLVREGFDSRKAIRETPVTVLAAMIPERIAISLKEAVESGHKNPPQKEEMSAETSEPDNTFICRDRIEITGKPIEKRNLVMINGSPMGITNRSLELLLRFAVAVKKDGRGWVHREDLTPGMGATQLVSRLRNELRSLTLKKDGKIIENDGSGCYRLSIPPRNVFFDRESLLQHWNAVIKDAAASISE</sequence>
<dbReference type="SUPFAM" id="SSF46785">
    <property type="entry name" value="Winged helix' DNA-binding domain"/>
    <property type="match status" value="1"/>
</dbReference>
<dbReference type="SUPFAM" id="SSF52540">
    <property type="entry name" value="P-loop containing nucleoside triphosphate hydrolases"/>
    <property type="match status" value="1"/>
</dbReference>
<dbReference type="eggNOG" id="COG1204">
    <property type="taxonomic scope" value="Bacteria"/>
</dbReference>
<dbReference type="AlphaFoldDB" id="Q2LTY3"/>
<dbReference type="Pfam" id="PF21280">
    <property type="entry name" value="Helicase_dom4_arc"/>
    <property type="match status" value="1"/>
</dbReference>
<dbReference type="InterPro" id="IPR011545">
    <property type="entry name" value="DEAD/DEAH_box_helicase_dom"/>
</dbReference>
<proteinExistence type="predicted"/>
<feature type="compositionally biased region" description="Basic and acidic residues" evidence="5">
    <location>
        <begin position="731"/>
        <end position="745"/>
    </location>
</feature>
<dbReference type="PANTHER" id="PTHR47961:SF10">
    <property type="entry name" value="ATP-DEPENDENT DNA HELICASE HEL308"/>
    <property type="match status" value="1"/>
</dbReference>
<dbReference type="PROSITE" id="PS51194">
    <property type="entry name" value="HELICASE_CTER"/>
    <property type="match status" value="1"/>
</dbReference>
<keyword evidence="4" id="KW-0067">ATP-binding</keyword>
<dbReference type="PROSITE" id="PS51192">
    <property type="entry name" value="HELICASE_ATP_BIND_1"/>
    <property type="match status" value="1"/>
</dbReference>
<accession>Q2LTY3</accession>
<dbReference type="GO" id="GO:0004386">
    <property type="term" value="F:helicase activity"/>
    <property type="evidence" value="ECO:0007669"/>
    <property type="project" value="UniProtKB-KW"/>
</dbReference>
<dbReference type="RefSeq" id="WP_011417568.1">
    <property type="nucleotide sequence ID" value="NC_007759.1"/>
</dbReference>
<evidence type="ECO:0000256" key="1">
    <source>
        <dbReference type="ARBA" id="ARBA00022741"/>
    </source>
</evidence>
<keyword evidence="9" id="KW-1185">Reference proteome</keyword>
<dbReference type="InterPro" id="IPR027417">
    <property type="entry name" value="P-loop_NTPase"/>
</dbReference>
<name>Q2LTY3_SYNAS</name>
<keyword evidence="1" id="KW-0547">Nucleotide-binding</keyword>
<dbReference type="EMBL" id="CP000252">
    <property type="protein sequence ID" value="ABC77546.1"/>
    <property type="molecule type" value="Genomic_DNA"/>
</dbReference>
<organism evidence="8 9">
    <name type="scientific">Syntrophus aciditrophicus (strain SB)</name>
    <dbReference type="NCBI Taxonomy" id="56780"/>
    <lineage>
        <taxon>Bacteria</taxon>
        <taxon>Pseudomonadati</taxon>
        <taxon>Thermodesulfobacteriota</taxon>
        <taxon>Syntrophia</taxon>
        <taxon>Syntrophales</taxon>
        <taxon>Syntrophaceae</taxon>
        <taxon>Syntrophus</taxon>
    </lineage>
</organism>
<dbReference type="SMART" id="SM00490">
    <property type="entry name" value="HELICc"/>
    <property type="match status" value="1"/>
</dbReference>
<dbReference type="SMART" id="SM00487">
    <property type="entry name" value="DEXDc"/>
    <property type="match status" value="1"/>
</dbReference>
<feature type="domain" description="Helicase ATP-binding" evidence="6">
    <location>
        <begin position="37"/>
        <end position="206"/>
    </location>
</feature>
<dbReference type="SUPFAM" id="SSF158702">
    <property type="entry name" value="Sec63 N-terminal domain-like"/>
    <property type="match status" value="1"/>
</dbReference>
<dbReference type="GO" id="GO:0005524">
    <property type="term" value="F:ATP binding"/>
    <property type="evidence" value="ECO:0007669"/>
    <property type="project" value="UniProtKB-KW"/>
</dbReference>
<dbReference type="GO" id="GO:0016787">
    <property type="term" value="F:hydrolase activity"/>
    <property type="evidence" value="ECO:0007669"/>
    <property type="project" value="UniProtKB-KW"/>
</dbReference>
<dbReference type="STRING" id="56780.SYN_01854"/>
<dbReference type="InterPro" id="IPR014001">
    <property type="entry name" value="Helicase_ATP-bd"/>
</dbReference>
<dbReference type="Gene3D" id="3.40.50.300">
    <property type="entry name" value="P-loop containing nucleotide triphosphate hydrolases"/>
    <property type="match status" value="2"/>
</dbReference>
<evidence type="ECO:0000313" key="8">
    <source>
        <dbReference type="EMBL" id="ABC77546.1"/>
    </source>
</evidence>
<evidence type="ECO:0000313" key="9">
    <source>
        <dbReference type="Proteomes" id="UP000001933"/>
    </source>
</evidence>
<dbReference type="GO" id="GO:0003676">
    <property type="term" value="F:nucleic acid binding"/>
    <property type="evidence" value="ECO:0007669"/>
    <property type="project" value="InterPro"/>
</dbReference>
<evidence type="ECO:0000256" key="3">
    <source>
        <dbReference type="ARBA" id="ARBA00022806"/>
    </source>
</evidence>
<keyword evidence="2" id="KW-0378">Hydrolase</keyword>
<protein>
    <submittedName>
        <fullName evidence="8">Helicase</fullName>
    </submittedName>
</protein>
<dbReference type="InterPro" id="IPR048772">
    <property type="entry name" value="Hel308-like_dom4"/>
</dbReference>
<gene>
    <name evidence="8" type="ORF">SYN_01854</name>
</gene>
<dbReference type="Gene3D" id="1.10.3380.30">
    <property type="match status" value="1"/>
</dbReference>
<dbReference type="InterPro" id="IPR036390">
    <property type="entry name" value="WH_DNA-bd_sf"/>
</dbReference>
<evidence type="ECO:0000259" key="6">
    <source>
        <dbReference type="PROSITE" id="PS51192"/>
    </source>
</evidence>
<dbReference type="Proteomes" id="UP000001933">
    <property type="component" value="Chromosome"/>
</dbReference>
<dbReference type="OrthoDB" id="9815222at2"/>
<feature type="region of interest" description="Disordered" evidence="5">
    <location>
        <begin position="731"/>
        <end position="752"/>
    </location>
</feature>
<dbReference type="InterPro" id="IPR050474">
    <property type="entry name" value="Hel308_SKI2-like"/>
</dbReference>
<evidence type="ECO:0000256" key="5">
    <source>
        <dbReference type="SAM" id="MobiDB-lite"/>
    </source>
</evidence>
<dbReference type="HOGENOM" id="CLU_006553_3_0_7"/>
<evidence type="ECO:0000259" key="7">
    <source>
        <dbReference type="PROSITE" id="PS51194"/>
    </source>
</evidence>
<dbReference type="Pfam" id="PF00270">
    <property type="entry name" value="DEAD"/>
    <property type="match status" value="1"/>
</dbReference>
<feature type="domain" description="Helicase C-terminal" evidence="7">
    <location>
        <begin position="248"/>
        <end position="446"/>
    </location>
</feature>
<dbReference type="InterPro" id="IPR001650">
    <property type="entry name" value="Helicase_C-like"/>
</dbReference>
<dbReference type="PANTHER" id="PTHR47961">
    <property type="entry name" value="DNA POLYMERASE THETA, PUTATIVE (AFU_ORTHOLOGUE AFUA_1G05260)-RELATED"/>
    <property type="match status" value="1"/>
</dbReference>
<dbReference type="KEGG" id="sat:SYN_01854"/>
<dbReference type="Pfam" id="PF00271">
    <property type="entry name" value="Helicase_C"/>
    <property type="match status" value="1"/>
</dbReference>
<keyword evidence="3 8" id="KW-0347">Helicase</keyword>
<dbReference type="InParanoid" id="Q2LTY3"/>